<dbReference type="InterPro" id="IPR036264">
    <property type="entry name" value="Bact_exopeptidase_dim_dom"/>
</dbReference>
<organism evidence="7 8">
    <name type="scientific">Pedobacter aquae</name>
    <dbReference type="NCBI Taxonomy" id="2605747"/>
    <lineage>
        <taxon>Bacteria</taxon>
        <taxon>Pseudomonadati</taxon>
        <taxon>Bacteroidota</taxon>
        <taxon>Sphingobacteriia</taxon>
        <taxon>Sphingobacteriales</taxon>
        <taxon>Sphingobacteriaceae</taxon>
        <taxon>Pedobacter</taxon>
    </lineage>
</organism>
<dbReference type="GO" id="GO:0006508">
    <property type="term" value="P:proteolysis"/>
    <property type="evidence" value="ECO:0007669"/>
    <property type="project" value="UniProtKB-KW"/>
</dbReference>
<accession>A0A5C0VF95</accession>
<dbReference type="Gene3D" id="3.30.70.360">
    <property type="match status" value="1"/>
</dbReference>
<dbReference type="GO" id="GO:0046872">
    <property type="term" value="F:metal ion binding"/>
    <property type="evidence" value="ECO:0007669"/>
    <property type="project" value="UniProtKB-KW"/>
</dbReference>
<dbReference type="InterPro" id="IPR002933">
    <property type="entry name" value="Peptidase_M20"/>
</dbReference>
<proteinExistence type="inferred from homology"/>
<dbReference type="EMBL" id="CP043329">
    <property type="protein sequence ID" value="QEK50562.1"/>
    <property type="molecule type" value="Genomic_DNA"/>
</dbReference>
<evidence type="ECO:0000313" key="7">
    <source>
        <dbReference type="EMBL" id="QEK50562.1"/>
    </source>
</evidence>
<evidence type="ECO:0000256" key="4">
    <source>
        <dbReference type="ARBA" id="ARBA00022801"/>
    </source>
</evidence>
<keyword evidence="3" id="KW-0479">Metal-binding</keyword>
<dbReference type="AlphaFoldDB" id="A0A5C0VF95"/>
<dbReference type="SUPFAM" id="SSF55031">
    <property type="entry name" value="Bacterial exopeptidase dimerisation domain"/>
    <property type="match status" value="1"/>
</dbReference>
<dbReference type="Proteomes" id="UP000323653">
    <property type="component" value="Chromosome"/>
</dbReference>
<protein>
    <submittedName>
        <fullName evidence="7">M20/M25/M40 family metallo-hydrolase</fullName>
    </submittedName>
</protein>
<keyword evidence="5" id="KW-0862">Zinc</keyword>
<dbReference type="FunFam" id="3.40.630.10:FF:000027">
    <property type="entry name" value="N-fatty-acyl-amino acid synthase/hydrolase PM20D1"/>
    <property type="match status" value="1"/>
</dbReference>
<dbReference type="InterPro" id="IPR047177">
    <property type="entry name" value="Pept_M20A"/>
</dbReference>
<evidence type="ECO:0000256" key="5">
    <source>
        <dbReference type="ARBA" id="ARBA00022833"/>
    </source>
</evidence>
<evidence type="ECO:0000256" key="1">
    <source>
        <dbReference type="ARBA" id="ARBA00006247"/>
    </source>
</evidence>
<name>A0A5C0VF95_9SPHI</name>
<keyword evidence="4 7" id="KW-0378">Hydrolase</keyword>
<dbReference type="Gene3D" id="1.10.150.900">
    <property type="match status" value="1"/>
</dbReference>
<dbReference type="PANTHER" id="PTHR45962:SF1">
    <property type="entry name" value="N-FATTY-ACYL-AMINO ACID SYNTHASE_HYDROLASE PM20D1"/>
    <property type="match status" value="1"/>
</dbReference>
<reference evidence="7 8" key="1">
    <citation type="submission" date="2019-08" db="EMBL/GenBank/DDBJ databases">
        <title>Pedobacter sp. nov., isolated from Han river, South Korea.</title>
        <authorList>
            <person name="Lee D.-H."/>
            <person name="Kim Y.-S."/>
            <person name="Hwang E.-M."/>
            <person name="Le Tran T.C."/>
            <person name="Cha C.-J."/>
        </authorList>
    </citation>
    <scope>NUCLEOTIDE SEQUENCE [LARGE SCALE GENOMIC DNA]</scope>
    <source>
        <strain evidence="7 8">CJ43</strain>
    </source>
</reference>
<dbReference type="InterPro" id="IPR011650">
    <property type="entry name" value="Peptidase_M20_dimer"/>
</dbReference>
<dbReference type="InterPro" id="IPR001261">
    <property type="entry name" value="ArgE/DapE_CS"/>
</dbReference>
<dbReference type="KEGG" id="pej:FYC62_01925"/>
<feature type="domain" description="Peptidase M20 dimerisation" evidence="6">
    <location>
        <begin position="236"/>
        <end position="380"/>
    </location>
</feature>
<evidence type="ECO:0000256" key="3">
    <source>
        <dbReference type="ARBA" id="ARBA00022723"/>
    </source>
</evidence>
<sequence>MKKFSSILLIAFLLLAVIVLINTFTFKSKQITVEPAEFVNVPQSCIGNLQKAIQFKTISYDQANLIDSAAFLDFHTFLAQAYPLTFSKLKLEKVNDLSLILHWQGKNKALQPIILMAHQDVVPVEKATRKNWHADPFSGALKDNFIYGRGTIDDKGSLIAILESVELLLKDNFIPENDIYFVFGHDEEVTGKRGAKVIAKLFKQRGIKPALVLDEGGIITNYKVPGLSKPAAVVGIAEKGYVSIDLKAKIAGGHSSMPEKQTAIDELAKAIVKLKENQFPLELGPVTNLFMDYVGPEMPFVSKMAMANRWLFSAIIKSNYEKTAAGSATLRTTTATTIFNAGLKENLIPGEASATINFRTLPGVDTLAVINHIKKVINNPEIEISLRQGSSATAQIAKVNDKTFDYLQKTISAFQEDIVVTPYLVLGATDSRFFGDLTTQVFRFTPFTDPEGFHGVNERIKVTEFKSGIIFYYNFIKNYQ</sequence>
<evidence type="ECO:0000259" key="6">
    <source>
        <dbReference type="Pfam" id="PF07687"/>
    </source>
</evidence>
<dbReference type="PIRSF" id="PIRSF036696">
    <property type="entry name" value="ACY-1"/>
    <property type="match status" value="1"/>
</dbReference>
<dbReference type="GO" id="GO:0008233">
    <property type="term" value="F:peptidase activity"/>
    <property type="evidence" value="ECO:0007669"/>
    <property type="project" value="UniProtKB-KW"/>
</dbReference>
<keyword evidence="8" id="KW-1185">Reference proteome</keyword>
<dbReference type="Pfam" id="PF07687">
    <property type="entry name" value="M20_dimer"/>
    <property type="match status" value="1"/>
</dbReference>
<dbReference type="PANTHER" id="PTHR45962">
    <property type="entry name" value="N-FATTY-ACYL-AMINO ACID SYNTHASE/HYDROLASE PM20D1"/>
    <property type="match status" value="1"/>
</dbReference>
<evidence type="ECO:0000256" key="2">
    <source>
        <dbReference type="ARBA" id="ARBA00022670"/>
    </source>
</evidence>
<keyword evidence="2" id="KW-0645">Protease</keyword>
<dbReference type="Pfam" id="PF01546">
    <property type="entry name" value="Peptidase_M20"/>
    <property type="match status" value="1"/>
</dbReference>
<dbReference type="RefSeq" id="WP_149073718.1">
    <property type="nucleotide sequence ID" value="NZ_CP043329.1"/>
</dbReference>
<dbReference type="Gene3D" id="3.40.630.10">
    <property type="entry name" value="Zn peptidases"/>
    <property type="match status" value="1"/>
</dbReference>
<dbReference type="PROSITE" id="PS00759">
    <property type="entry name" value="ARGE_DAPE_CPG2_2"/>
    <property type="match status" value="1"/>
</dbReference>
<dbReference type="SUPFAM" id="SSF53187">
    <property type="entry name" value="Zn-dependent exopeptidases"/>
    <property type="match status" value="1"/>
</dbReference>
<comment type="similarity">
    <text evidence="1">Belongs to the peptidase M20A family.</text>
</comment>
<evidence type="ECO:0000313" key="8">
    <source>
        <dbReference type="Proteomes" id="UP000323653"/>
    </source>
</evidence>
<gene>
    <name evidence="7" type="ORF">FYC62_01925</name>
</gene>